<dbReference type="InterPro" id="IPR006696">
    <property type="entry name" value="DUF423"/>
</dbReference>
<protein>
    <submittedName>
        <fullName evidence="3">DUF423 domain-containing protein</fullName>
    </submittedName>
</protein>
<evidence type="ECO:0000313" key="4">
    <source>
        <dbReference type="Proteomes" id="UP001597371"/>
    </source>
</evidence>
<dbReference type="Proteomes" id="UP001597371">
    <property type="component" value="Unassembled WGS sequence"/>
</dbReference>
<keyword evidence="2" id="KW-0732">Signal</keyword>
<dbReference type="RefSeq" id="WP_209735679.1">
    <property type="nucleotide sequence ID" value="NZ_CP072611.1"/>
</dbReference>
<comment type="caution">
    <text evidence="3">The sequence shown here is derived from an EMBL/GenBank/DDBJ whole genome shotgun (WGS) entry which is preliminary data.</text>
</comment>
<gene>
    <name evidence="3" type="ORF">ACFSKQ_02735</name>
</gene>
<evidence type="ECO:0000313" key="3">
    <source>
        <dbReference type="EMBL" id="MFD2236379.1"/>
    </source>
</evidence>
<feature type="signal peptide" evidence="2">
    <location>
        <begin position="1"/>
        <end position="24"/>
    </location>
</feature>
<keyword evidence="4" id="KW-1185">Reference proteome</keyword>
<feature type="transmembrane region" description="Helical" evidence="1">
    <location>
        <begin position="34"/>
        <end position="53"/>
    </location>
</feature>
<evidence type="ECO:0000256" key="2">
    <source>
        <dbReference type="SAM" id="SignalP"/>
    </source>
</evidence>
<reference evidence="4" key="1">
    <citation type="journal article" date="2019" name="Int. J. Syst. Evol. Microbiol.">
        <title>The Global Catalogue of Microorganisms (GCM) 10K type strain sequencing project: providing services to taxonomists for standard genome sequencing and annotation.</title>
        <authorList>
            <consortium name="The Broad Institute Genomics Platform"/>
            <consortium name="The Broad Institute Genome Sequencing Center for Infectious Disease"/>
            <person name="Wu L."/>
            <person name="Ma J."/>
        </authorList>
    </citation>
    <scope>NUCLEOTIDE SEQUENCE [LARGE SCALE GENOMIC DNA]</scope>
    <source>
        <strain evidence="4">ZS-35-S2</strain>
    </source>
</reference>
<dbReference type="Pfam" id="PF04241">
    <property type="entry name" value="DUF423"/>
    <property type="match status" value="1"/>
</dbReference>
<evidence type="ECO:0000256" key="1">
    <source>
        <dbReference type="SAM" id="Phobius"/>
    </source>
</evidence>
<name>A0ABW5CGI8_9HYPH</name>
<proteinExistence type="predicted"/>
<organism evidence="3 4">
    <name type="scientific">Aureimonas populi</name>
    <dbReference type="NCBI Taxonomy" id="1701758"/>
    <lineage>
        <taxon>Bacteria</taxon>
        <taxon>Pseudomonadati</taxon>
        <taxon>Pseudomonadota</taxon>
        <taxon>Alphaproteobacteria</taxon>
        <taxon>Hyphomicrobiales</taxon>
        <taxon>Aurantimonadaceae</taxon>
        <taxon>Aureimonas</taxon>
    </lineage>
</organism>
<keyword evidence="1" id="KW-0472">Membrane</keyword>
<sequence length="120" mass="11859">MAARLLLLFAALFGAAGVAGAAYAAHGAEARLAATAAAIALVHAPALLALALAGPGRIRAAALPGLFWIGGVLLFSGDLAARLFLETRLFPNAAPAGGVLLMLGWLSLAPLAVLPAGKGR</sequence>
<accession>A0ABW5CGI8</accession>
<keyword evidence="1" id="KW-1133">Transmembrane helix</keyword>
<feature type="chain" id="PRO_5045064771" evidence="2">
    <location>
        <begin position="25"/>
        <end position="120"/>
    </location>
</feature>
<dbReference type="EMBL" id="JBHUIJ010000002">
    <property type="protein sequence ID" value="MFD2236379.1"/>
    <property type="molecule type" value="Genomic_DNA"/>
</dbReference>
<feature type="transmembrane region" description="Helical" evidence="1">
    <location>
        <begin position="97"/>
        <end position="117"/>
    </location>
</feature>
<keyword evidence="1" id="KW-0812">Transmembrane</keyword>
<feature type="transmembrane region" description="Helical" evidence="1">
    <location>
        <begin position="65"/>
        <end position="85"/>
    </location>
</feature>